<dbReference type="Proteomes" id="UP000316079">
    <property type="component" value="Unassembled WGS sequence"/>
</dbReference>
<feature type="compositionally biased region" description="Basic and acidic residues" evidence="1">
    <location>
        <begin position="1"/>
        <end position="18"/>
    </location>
</feature>
<keyword evidence="3" id="KW-1185">Reference proteome</keyword>
<dbReference type="AlphaFoldDB" id="A0A553Q2D2"/>
<dbReference type="EMBL" id="SRMA01026434">
    <property type="protein sequence ID" value="TRY84100.1"/>
    <property type="molecule type" value="Genomic_DNA"/>
</dbReference>
<organism evidence="2 3">
    <name type="scientific">Danionella cerebrum</name>
    <dbReference type="NCBI Taxonomy" id="2873325"/>
    <lineage>
        <taxon>Eukaryota</taxon>
        <taxon>Metazoa</taxon>
        <taxon>Chordata</taxon>
        <taxon>Craniata</taxon>
        <taxon>Vertebrata</taxon>
        <taxon>Euteleostomi</taxon>
        <taxon>Actinopterygii</taxon>
        <taxon>Neopterygii</taxon>
        <taxon>Teleostei</taxon>
        <taxon>Ostariophysi</taxon>
        <taxon>Cypriniformes</taxon>
        <taxon>Danionidae</taxon>
        <taxon>Danioninae</taxon>
        <taxon>Danionella</taxon>
    </lineage>
</organism>
<evidence type="ECO:0000313" key="3">
    <source>
        <dbReference type="Proteomes" id="UP000316079"/>
    </source>
</evidence>
<feature type="region of interest" description="Disordered" evidence="1">
    <location>
        <begin position="455"/>
        <end position="490"/>
    </location>
</feature>
<proteinExistence type="predicted"/>
<comment type="caution">
    <text evidence="2">The sequence shown here is derived from an EMBL/GenBank/DDBJ whole genome shotgun (WGS) entry which is preliminary data.</text>
</comment>
<feature type="region of interest" description="Disordered" evidence="1">
    <location>
        <begin position="1"/>
        <end position="110"/>
    </location>
</feature>
<accession>A0A553Q2D2</accession>
<evidence type="ECO:0000256" key="1">
    <source>
        <dbReference type="SAM" id="MobiDB-lite"/>
    </source>
</evidence>
<protein>
    <submittedName>
        <fullName evidence="2">Uncharacterized protein</fullName>
    </submittedName>
</protein>
<feature type="region of interest" description="Disordered" evidence="1">
    <location>
        <begin position="277"/>
        <end position="323"/>
    </location>
</feature>
<sequence>MSQEGSTERTEVLSEDRSGASVSDTSDYGDIPEAFICSSSDYDGDVPEVTAGSQTSGYCDENHDGISEGSVASDVPGPSLVSSNKTTEDICEPLVPPPFDDGDGEHGIQQASEHKIEVSQAQVCQREDTEDSSLHLTPKDCGAHWNVISKAFRRRFNQLLEFFSPFFCRNVDTVDEVEDFVQELPPVVKTQPLSKTGQSDLQRSTNESAISELMEEEMLDEEAVILVEPASPAFMMPLRPEPSELPACDPCLLPDHLEKPLESGIASDLLNPVAEEVTLPDHPPQRDTPKLLTPPPSPSAAAAAAVVDQPHSSPVTPQSPGSSHFTPCLGVQVFEDEVYEDPEIRKKIFNLPVSNHAEKMEAWDMTWKSWKSQTRLQENCRFREHTPVVEAQQLSKTWKIGKLKSTNKHRMGLKMFKWSNRRVKNRRNRVCPKNCVTTQHKLIDPVAEEEVALPDRPLQGDSTKPLTPLPSPSAPEAVNGPFSRPVTPQSSGSLQAAPCLGLQVIEDKISPELFEKTNILLCKAAKSTEVLSAGKEVDVCEMGDSELIASSAESKKKKKKKETEVFCPSSEGELEDETDHIEVKEALKSKPNKALSLFLWLRKNFRKVKVTKRSGEKKSC</sequence>
<evidence type="ECO:0000313" key="2">
    <source>
        <dbReference type="EMBL" id="TRY84100.1"/>
    </source>
</evidence>
<gene>
    <name evidence="2" type="ORF">DNTS_032947</name>
</gene>
<name>A0A553Q2D2_9TELE</name>
<feature type="compositionally biased region" description="Polar residues" evidence="1">
    <location>
        <begin position="310"/>
        <end position="323"/>
    </location>
</feature>
<reference evidence="2 3" key="1">
    <citation type="journal article" date="2019" name="Sci. Data">
        <title>Hybrid genome assembly and annotation of Danionella translucida.</title>
        <authorList>
            <person name="Kadobianskyi M."/>
            <person name="Schulze L."/>
            <person name="Schuelke M."/>
            <person name="Judkewitz B."/>
        </authorList>
    </citation>
    <scope>NUCLEOTIDE SEQUENCE [LARGE SCALE GENOMIC DNA]</scope>
    <source>
        <strain evidence="2 3">Bolton</strain>
    </source>
</reference>